<name>A0A2N0DDD6_RHISU</name>
<proteinExistence type="inferred from homology"/>
<dbReference type="Proteomes" id="UP000232164">
    <property type="component" value="Unassembled WGS sequence"/>
</dbReference>
<feature type="transmembrane region" description="Helical" evidence="7">
    <location>
        <begin position="201"/>
        <end position="222"/>
    </location>
</feature>
<feature type="transmembrane region" description="Helical" evidence="7">
    <location>
        <begin position="303"/>
        <end position="321"/>
    </location>
</feature>
<keyword evidence="5 7" id="KW-1133">Transmembrane helix</keyword>
<keyword evidence="2 7" id="KW-0813">Transport</keyword>
<evidence type="ECO:0000256" key="2">
    <source>
        <dbReference type="ARBA" id="ARBA00022448"/>
    </source>
</evidence>
<sequence length="391" mass="42995">MTSGTGPTTTGQLGRVAPAGLNASVTTRARLNEWLDRHSRQLFIAPAVIMILIFSVFPTIASLVLAFSNIRLRAGSYQVQFVGLRNFRKQFFGTEQFHFLGTFTSISLLGWIVTIASAAGLIWWLYRYAKRGFAILGFIGRLITASVGFGLALLFSATLFSGNPFGTLGVTIFYVLVGCTIQFLIGLGLAVLCAQPIKGRTFFRVVFFIPLMITPIGIGYSFRMLADTTKGPFSPVWQWIGLGDFGWANHAWTARLFIVIGDSWQWIPFIFVILLAALENVSRDQVEAGQVDGASGWQVFKEITWPQIAPVAATVMLIRIIEAFKLVDLPNIMTSGGPGIATESMTLHSFFAWRALNLGDSAAIAYLLLFVTVVLCVSFFNLLVLKRLRPA</sequence>
<dbReference type="SUPFAM" id="SSF161098">
    <property type="entry name" value="MetI-like"/>
    <property type="match status" value="2"/>
</dbReference>
<evidence type="ECO:0000313" key="10">
    <source>
        <dbReference type="Proteomes" id="UP000232164"/>
    </source>
</evidence>
<feature type="transmembrane region" description="Helical" evidence="7">
    <location>
        <begin position="264"/>
        <end position="282"/>
    </location>
</feature>
<dbReference type="InterPro" id="IPR051393">
    <property type="entry name" value="ABC_transporter_permease"/>
</dbReference>
<dbReference type="EMBL" id="PIQN01000005">
    <property type="protein sequence ID" value="PKA44107.1"/>
    <property type="molecule type" value="Genomic_DNA"/>
</dbReference>
<evidence type="ECO:0000256" key="7">
    <source>
        <dbReference type="RuleBase" id="RU363032"/>
    </source>
</evidence>
<dbReference type="Gene3D" id="1.10.3720.10">
    <property type="entry name" value="MetI-like"/>
    <property type="match status" value="2"/>
</dbReference>
<dbReference type="GO" id="GO:0055085">
    <property type="term" value="P:transmembrane transport"/>
    <property type="evidence" value="ECO:0007669"/>
    <property type="project" value="InterPro"/>
</dbReference>
<dbReference type="PROSITE" id="PS50928">
    <property type="entry name" value="ABC_TM1"/>
    <property type="match status" value="1"/>
</dbReference>
<keyword evidence="6 7" id="KW-0472">Membrane</keyword>
<protein>
    <submittedName>
        <fullName evidence="9">ABC transporter permease</fullName>
    </submittedName>
</protein>
<comment type="similarity">
    <text evidence="7">Belongs to the binding-protein-dependent transport system permease family.</text>
</comment>
<feature type="domain" description="ABC transmembrane type-1" evidence="8">
    <location>
        <begin position="168"/>
        <end position="379"/>
    </location>
</feature>
<reference evidence="9 10" key="1">
    <citation type="submission" date="2017-11" db="EMBL/GenBank/DDBJ databases">
        <authorList>
            <person name="Han C.G."/>
        </authorList>
    </citation>
    <scope>NUCLEOTIDE SEQUENCE [LARGE SCALE GENOMIC DNA]</scope>
    <source>
        <strain evidence="9 10">HCNT1</strain>
    </source>
</reference>
<evidence type="ECO:0000256" key="3">
    <source>
        <dbReference type="ARBA" id="ARBA00022475"/>
    </source>
</evidence>
<feature type="transmembrane region" description="Helical" evidence="7">
    <location>
        <begin position="138"/>
        <end position="160"/>
    </location>
</feature>
<dbReference type="PANTHER" id="PTHR30193:SF37">
    <property type="entry name" value="INNER MEMBRANE ABC TRANSPORTER PERMEASE PROTEIN YCJO"/>
    <property type="match status" value="1"/>
</dbReference>
<feature type="transmembrane region" description="Helical" evidence="7">
    <location>
        <begin position="42"/>
        <end position="67"/>
    </location>
</feature>
<dbReference type="InterPro" id="IPR000515">
    <property type="entry name" value="MetI-like"/>
</dbReference>
<gene>
    <name evidence="9" type="ORF">CWR43_07325</name>
</gene>
<dbReference type="CDD" id="cd06261">
    <property type="entry name" value="TM_PBP2"/>
    <property type="match status" value="1"/>
</dbReference>
<evidence type="ECO:0000256" key="1">
    <source>
        <dbReference type="ARBA" id="ARBA00004651"/>
    </source>
</evidence>
<dbReference type="AlphaFoldDB" id="A0A2N0DDD6"/>
<feature type="transmembrane region" description="Helical" evidence="7">
    <location>
        <begin position="108"/>
        <end position="126"/>
    </location>
</feature>
<accession>A0A2N0DDD6</accession>
<organism evidence="9 10">
    <name type="scientific">Rhizobium sullae</name>
    <name type="common">Rhizobium hedysari</name>
    <dbReference type="NCBI Taxonomy" id="50338"/>
    <lineage>
        <taxon>Bacteria</taxon>
        <taxon>Pseudomonadati</taxon>
        <taxon>Pseudomonadota</taxon>
        <taxon>Alphaproteobacteria</taxon>
        <taxon>Hyphomicrobiales</taxon>
        <taxon>Rhizobiaceae</taxon>
        <taxon>Rhizobium/Agrobacterium group</taxon>
        <taxon>Rhizobium</taxon>
    </lineage>
</organism>
<keyword evidence="4 7" id="KW-0812">Transmembrane</keyword>
<dbReference type="Pfam" id="PF00528">
    <property type="entry name" value="BPD_transp_1"/>
    <property type="match status" value="1"/>
</dbReference>
<evidence type="ECO:0000256" key="6">
    <source>
        <dbReference type="ARBA" id="ARBA00023136"/>
    </source>
</evidence>
<dbReference type="InterPro" id="IPR035906">
    <property type="entry name" value="MetI-like_sf"/>
</dbReference>
<dbReference type="STRING" id="1041146.GCA_000427985_01125"/>
<feature type="transmembrane region" description="Helical" evidence="7">
    <location>
        <begin position="363"/>
        <end position="385"/>
    </location>
</feature>
<comment type="subcellular location">
    <subcellularLocation>
        <location evidence="1 7">Cell membrane</location>
        <topology evidence="1 7">Multi-pass membrane protein</topology>
    </subcellularLocation>
</comment>
<reference evidence="9 10" key="2">
    <citation type="submission" date="2017-12" db="EMBL/GenBank/DDBJ databases">
        <title>Genome sequence of Rhizobium sullae HCNT1 isolated from Sulla coronaria nodules and featuring peculiar denitrification phenotypes.</title>
        <authorList>
            <person name="De Diego-Diaz B."/>
            <person name="Treu L."/>
            <person name="Campanaro S."/>
            <person name="Da Silva Duarte V."/>
            <person name="Basaglia M."/>
            <person name="Favaro L."/>
            <person name="Casella S."/>
            <person name="Squartini A."/>
        </authorList>
    </citation>
    <scope>NUCLEOTIDE SEQUENCE [LARGE SCALE GENOMIC DNA]</scope>
    <source>
        <strain evidence="9 10">HCNT1</strain>
    </source>
</reference>
<evidence type="ECO:0000259" key="8">
    <source>
        <dbReference type="PROSITE" id="PS50928"/>
    </source>
</evidence>
<dbReference type="RefSeq" id="WP_100770749.1">
    <property type="nucleotide sequence ID" value="NZ_PIQN01000005.1"/>
</dbReference>
<dbReference type="PANTHER" id="PTHR30193">
    <property type="entry name" value="ABC TRANSPORTER PERMEASE PROTEIN"/>
    <property type="match status" value="1"/>
</dbReference>
<evidence type="ECO:0000256" key="5">
    <source>
        <dbReference type="ARBA" id="ARBA00022989"/>
    </source>
</evidence>
<keyword evidence="3" id="KW-1003">Cell membrane</keyword>
<feature type="transmembrane region" description="Helical" evidence="7">
    <location>
        <begin position="172"/>
        <end position="194"/>
    </location>
</feature>
<dbReference type="GO" id="GO:0005886">
    <property type="term" value="C:plasma membrane"/>
    <property type="evidence" value="ECO:0007669"/>
    <property type="project" value="UniProtKB-SubCell"/>
</dbReference>
<evidence type="ECO:0000313" key="9">
    <source>
        <dbReference type="EMBL" id="PKA44107.1"/>
    </source>
</evidence>
<evidence type="ECO:0000256" key="4">
    <source>
        <dbReference type="ARBA" id="ARBA00022692"/>
    </source>
</evidence>
<comment type="caution">
    <text evidence="9">The sequence shown here is derived from an EMBL/GenBank/DDBJ whole genome shotgun (WGS) entry which is preliminary data.</text>
</comment>